<dbReference type="GO" id="GO:0070929">
    <property type="term" value="P:trans-translation"/>
    <property type="evidence" value="ECO:0007669"/>
    <property type="project" value="UniProtKB-UniRule"/>
</dbReference>
<dbReference type="Gene3D" id="2.40.280.10">
    <property type="match status" value="1"/>
</dbReference>
<keyword evidence="2 3" id="KW-0694">RNA-binding</keyword>
<protein>
    <recommendedName>
        <fullName evidence="3">SsrA-binding protein</fullName>
    </recommendedName>
    <alternativeName>
        <fullName evidence="3">Small protein B</fullName>
    </alternativeName>
</protein>
<dbReference type="Pfam" id="PF01668">
    <property type="entry name" value="SmpB"/>
    <property type="match status" value="1"/>
</dbReference>
<dbReference type="HAMAP" id="MF_00023">
    <property type="entry name" value="SmpB"/>
    <property type="match status" value="1"/>
</dbReference>
<comment type="subcellular location">
    <subcellularLocation>
        <location evidence="3">Cytoplasm</location>
    </subcellularLocation>
    <text evidence="3">The tmRNA-SmpB complex associates with stalled 70S ribosomes.</text>
</comment>
<comment type="caution">
    <text evidence="4">The sequence shown here is derived from an EMBL/GenBank/DDBJ whole genome shotgun (WGS) entry which is preliminary data.</text>
</comment>
<dbReference type="GO" id="GO:0003723">
    <property type="term" value="F:RNA binding"/>
    <property type="evidence" value="ECO:0007669"/>
    <property type="project" value="UniProtKB-UniRule"/>
</dbReference>
<name>A0A0G1VP71_9BACT</name>
<reference evidence="4 5" key="1">
    <citation type="journal article" date="2015" name="Nature">
        <title>rRNA introns, odd ribosomes, and small enigmatic genomes across a large radiation of phyla.</title>
        <authorList>
            <person name="Brown C.T."/>
            <person name="Hug L.A."/>
            <person name="Thomas B.C."/>
            <person name="Sharon I."/>
            <person name="Castelle C.J."/>
            <person name="Singh A."/>
            <person name="Wilkins M.J."/>
            <person name="Williams K.H."/>
            <person name="Banfield J.F."/>
        </authorList>
    </citation>
    <scope>NUCLEOTIDE SEQUENCE [LARGE SCALE GENOMIC DNA]</scope>
</reference>
<dbReference type="NCBIfam" id="NF003843">
    <property type="entry name" value="PRK05422.1"/>
    <property type="match status" value="1"/>
</dbReference>
<dbReference type="EMBL" id="LCPZ01000013">
    <property type="protein sequence ID" value="KKW08263.1"/>
    <property type="molecule type" value="Genomic_DNA"/>
</dbReference>
<evidence type="ECO:0000256" key="1">
    <source>
        <dbReference type="ARBA" id="ARBA00022490"/>
    </source>
</evidence>
<dbReference type="PANTHER" id="PTHR30308">
    <property type="entry name" value="TMRNA-BINDING COMPONENT OF TRANS-TRANSLATION TAGGING COMPLEX"/>
    <property type="match status" value="1"/>
</dbReference>
<dbReference type="NCBIfam" id="TIGR00086">
    <property type="entry name" value="smpB"/>
    <property type="match status" value="1"/>
</dbReference>
<dbReference type="Proteomes" id="UP000033965">
    <property type="component" value="Unassembled WGS sequence"/>
</dbReference>
<dbReference type="GO" id="GO:0070930">
    <property type="term" value="P:trans-translation-dependent protein tagging"/>
    <property type="evidence" value="ECO:0007669"/>
    <property type="project" value="TreeGrafter"/>
</dbReference>
<evidence type="ECO:0000256" key="3">
    <source>
        <dbReference type="HAMAP-Rule" id="MF_00023"/>
    </source>
</evidence>
<organism evidence="4 5">
    <name type="scientific">Candidatus Kaiserbacteria bacterium GW2011_GWA2_49_19</name>
    <dbReference type="NCBI Taxonomy" id="1618669"/>
    <lineage>
        <taxon>Bacteria</taxon>
        <taxon>Candidatus Kaiseribacteriota</taxon>
    </lineage>
</organism>
<evidence type="ECO:0000256" key="2">
    <source>
        <dbReference type="ARBA" id="ARBA00022884"/>
    </source>
</evidence>
<dbReference type="GO" id="GO:0005829">
    <property type="term" value="C:cytosol"/>
    <property type="evidence" value="ECO:0007669"/>
    <property type="project" value="TreeGrafter"/>
</dbReference>
<dbReference type="InterPro" id="IPR023620">
    <property type="entry name" value="SmpB"/>
</dbReference>
<dbReference type="InterPro" id="IPR000037">
    <property type="entry name" value="SsrA-bd_prot"/>
</dbReference>
<accession>A0A0G1VP71</accession>
<evidence type="ECO:0000313" key="4">
    <source>
        <dbReference type="EMBL" id="KKW08263.1"/>
    </source>
</evidence>
<keyword evidence="1 3" id="KW-0963">Cytoplasm</keyword>
<dbReference type="SUPFAM" id="SSF74982">
    <property type="entry name" value="Small protein B (SmpB)"/>
    <property type="match status" value="1"/>
</dbReference>
<gene>
    <name evidence="3" type="primary">smpB</name>
    <name evidence="4" type="ORF">UY44_C0013G0016</name>
</gene>
<proteinExistence type="inferred from homology"/>
<dbReference type="AlphaFoldDB" id="A0A0G1VP71"/>
<dbReference type="PATRIC" id="fig|1618669.3.peg.447"/>
<sequence length="122" mass="13835">MLSGREVKAVRNGQINLKGSYVVFTSGNPTLLNAHISPYAFSGQSAAYDPTQSRRLLLKKREIDYLRGKLEEKGLTIVPLSVYTSKHLIKVKIGLAKGKQLHDKRETIKKRDLDRDIKRETE</sequence>
<evidence type="ECO:0000313" key="5">
    <source>
        <dbReference type="Proteomes" id="UP000033965"/>
    </source>
</evidence>
<dbReference type="PANTHER" id="PTHR30308:SF2">
    <property type="entry name" value="SSRA-BINDING PROTEIN"/>
    <property type="match status" value="1"/>
</dbReference>
<comment type="similarity">
    <text evidence="3">Belongs to the SmpB family.</text>
</comment>
<comment type="function">
    <text evidence="3">Required for rescue of stalled ribosomes mediated by trans-translation. Binds to transfer-messenger RNA (tmRNA), required for stable association of tmRNA with ribosomes. tmRNA and SmpB together mimic tRNA shape, replacing the anticodon stem-loop with SmpB. tmRNA is encoded by the ssrA gene; the 2 termini fold to resemble tRNA(Ala) and it encodes a 'tag peptide', a short internal open reading frame. During trans-translation Ala-aminoacylated tmRNA acts like a tRNA, entering the A-site of stalled ribosomes, displacing the stalled mRNA. The ribosome then switches to translate the ORF on the tmRNA; the nascent peptide is terminated with the 'tag peptide' encoded by the tmRNA and targeted for degradation. The ribosome is freed to recommence translation, which seems to be the essential function of trans-translation.</text>
</comment>